<evidence type="ECO:0000256" key="1">
    <source>
        <dbReference type="SAM" id="MobiDB-lite"/>
    </source>
</evidence>
<proteinExistence type="predicted"/>
<dbReference type="AlphaFoldDB" id="A0A8J2MLR2"/>
<reference evidence="2" key="1">
    <citation type="submission" date="2021-04" db="EMBL/GenBank/DDBJ databases">
        <authorList>
            <person name="Chebbi M.A.C M."/>
        </authorList>
    </citation>
    <scope>NUCLEOTIDE SEQUENCE</scope>
</reference>
<accession>A0A8J2MLR2</accession>
<gene>
    <name evidence="2" type="ORF">HICCMSTLAB_LOCUS6638</name>
</gene>
<feature type="region of interest" description="Disordered" evidence="1">
    <location>
        <begin position="1"/>
        <end position="20"/>
    </location>
</feature>
<evidence type="ECO:0000313" key="3">
    <source>
        <dbReference type="Proteomes" id="UP000786811"/>
    </source>
</evidence>
<dbReference type="Proteomes" id="UP000786811">
    <property type="component" value="Unassembled WGS sequence"/>
</dbReference>
<name>A0A8J2MLR2_COTCN</name>
<evidence type="ECO:0000313" key="2">
    <source>
        <dbReference type="EMBL" id="CAG5093167.1"/>
    </source>
</evidence>
<organism evidence="2 3">
    <name type="scientific">Cotesia congregata</name>
    <name type="common">Parasitoid wasp</name>
    <name type="synonym">Apanteles congregatus</name>
    <dbReference type="NCBI Taxonomy" id="51543"/>
    <lineage>
        <taxon>Eukaryota</taxon>
        <taxon>Metazoa</taxon>
        <taxon>Ecdysozoa</taxon>
        <taxon>Arthropoda</taxon>
        <taxon>Hexapoda</taxon>
        <taxon>Insecta</taxon>
        <taxon>Pterygota</taxon>
        <taxon>Neoptera</taxon>
        <taxon>Endopterygota</taxon>
        <taxon>Hymenoptera</taxon>
        <taxon>Apocrita</taxon>
        <taxon>Ichneumonoidea</taxon>
        <taxon>Braconidae</taxon>
        <taxon>Microgastrinae</taxon>
        <taxon>Cotesia</taxon>
    </lineage>
</organism>
<comment type="caution">
    <text evidence="2">The sequence shown here is derived from an EMBL/GenBank/DDBJ whole genome shotgun (WGS) entry which is preliminary data.</text>
</comment>
<dbReference type="OrthoDB" id="7692699at2759"/>
<keyword evidence="3" id="KW-1185">Reference proteome</keyword>
<dbReference type="EMBL" id="CAJNRD030001120">
    <property type="protein sequence ID" value="CAG5093167.1"/>
    <property type="molecule type" value="Genomic_DNA"/>
</dbReference>
<protein>
    <submittedName>
        <fullName evidence="2">Uncharacterized protein</fullName>
    </submittedName>
</protein>
<sequence length="75" mass="8972">MKRVTQACDASMSRRRSMNTRPSVHWWNDHISALRKECHQKRRISQRGYRRPNSAELVAEYKKAHRSLNKAIKPR</sequence>